<keyword evidence="8" id="KW-0547">Nucleotide-binding</keyword>
<evidence type="ECO:0000256" key="16">
    <source>
        <dbReference type="SAM" id="Phobius"/>
    </source>
</evidence>
<dbReference type="Pfam" id="PF07695">
    <property type="entry name" value="7TMR-DISM_7TM"/>
    <property type="match status" value="1"/>
</dbReference>
<evidence type="ECO:0000256" key="10">
    <source>
        <dbReference type="ARBA" id="ARBA00022840"/>
    </source>
</evidence>
<dbReference type="GO" id="GO:0005524">
    <property type="term" value="F:ATP binding"/>
    <property type="evidence" value="ECO:0007669"/>
    <property type="project" value="UniProtKB-KW"/>
</dbReference>
<dbReference type="InterPro" id="IPR011623">
    <property type="entry name" value="7TMR_DISM_rcpt_extracell_dom1"/>
</dbReference>
<dbReference type="InterPro" id="IPR008207">
    <property type="entry name" value="Sig_transdc_His_kin_Hpt_dom"/>
</dbReference>
<dbReference type="Gene3D" id="2.60.40.2380">
    <property type="match status" value="1"/>
</dbReference>
<accession>A0A1E2V5E6</accession>
<dbReference type="SUPFAM" id="SSF47226">
    <property type="entry name" value="Histidine-containing phosphotransfer domain, HPT domain"/>
    <property type="match status" value="1"/>
</dbReference>
<keyword evidence="9" id="KW-0418">Kinase</keyword>
<evidence type="ECO:0000256" key="1">
    <source>
        <dbReference type="ARBA" id="ARBA00000085"/>
    </source>
</evidence>
<evidence type="ECO:0000313" key="20">
    <source>
        <dbReference type="Proteomes" id="UP000094291"/>
    </source>
</evidence>
<gene>
    <name evidence="19" type="ORF">BFW38_00240</name>
</gene>
<dbReference type="InterPro" id="IPR036890">
    <property type="entry name" value="HATPase_C_sf"/>
</dbReference>
<comment type="caution">
    <text evidence="19">The sequence shown here is derived from an EMBL/GenBank/DDBJ whole genome shotgun (WGS) entry which is preliminary data.</text>
</comment>
<feature type="transmembrane region" description="Helical" evidence="16">
    <location>
        <begin position="233"/>
        <end position="253"/>
    </location>
</feature>
<dbReference type="PRINTS" id="PR00344">
    <property type="entry name" value="BCTRLSENSOR"/>
</dbReference>
<protein>
    <recommendedName>
        <fullName evidence="3">histidine kinase</fullName>
        <ecNumber evidence="3">2.7.13.3</ecNumber>
    </recommendedName>
</protein>
<dbReference type="InterPro" id="IPR005467">
    <property type="entry name" value="His_kinase_dom"/>
</dbReference>
<dbReference type="InterPro" id="IPR004358">
    <property type="entry name" value="Sig_transdc_His_kin-like_C"/>
</dbReference>
<feature type="transmembrane region" description="Helical" evidence="16">
    <location>
        <begin position="178"/>
        <end position="196"/>
    </location>
</feature>
<dbReference type="Pfam" id="PF01627">
    <property type="entry name" value="Hpt"/>
    <property type="match status" value="1"/>
</dbReference>
<keyword evidence="15" id="KW-0175">Coiled coil</keyword>
<dbReference type="CDD" id="cd17546">
    <property type="entry name" value="REC_hyHK_CKI1_RcsC-like"/>
    <property type="match status" value="1"/>
</dbReference>
<dbReference type="InterPro" id="IPR036097">
    <property type="entry name" value="HisK_dim/P_sf"/>
</dbReference>
<dbReference type="Pfam" id="PF00072">
    <property type="entry name" value="Response_reg"/>
    <property type="match status" value="1"/>
</dbReference>
<evidence type="ECO:0000256" key="2">
    <source>
        <dbReference type="ARBA" id="ARBA00004651"/>
    </source>
</evidence>
<evidence type="ECO:0000259" key="18">
    <source>
        <dbReference type="PROSITE" id="PS50110"/>
    </source>
</evidence>
<dbReference type="AlphaFoldDB" id="A0A1E2V5E6"/>
<evidence type="ECO:0000256" key="7">
    <source>
        <dbReference type="ARBA" id="ARBA00022692"/>
    </source>
</evidence>
<evidence type="ECO:0000256" key="15">
    <source>
        <dbReference type="SAM" id="Coils"/>
    </source>
</evidence>
<sequence length="915" mass="102202">MGCAAAQYVFAQPLVIPEHDATQLPADTALEYLPLNVLSAPPQSLNDVKTAPFVPVQQGVLNFGFTRQPVWVRLTIYNMNAQSRWWLSVGTVRLQSVTLYQQDEQGRWYEKRQGLDYLDEISSHHRDHLFELNITPNHSRTFYIKVESLTAIALPITLWQPLSYIAKHDQGALLQGGLYGLFIGIAIYYLIVSVLLKKSTYWQFSSFLFSFAVTSAAYNGYLQLWWGPFPGQWNIRIILFSIVCTNIGLVAFVRNFLHVRRYAPLMAYGLTTSLIASGVLLVATVVWTDYVTLSRFLSGWSPMNGALVLVAAMWVMLKGYRPARLFLLSMTVVWVTLLLHILFMLGWVAIPFSEQMVLWSLMGVVPLMAASFADQHRLLEAEKEAALEQALELKQQSLEALEDAIAERTQQLDQARQRAEAASEAKTNFLAVMSHELRSPMTAVLGAARLLNRQPLPQTAYELVNTLDSAGDQLLRLIDDVLDLSRAEAGQPILMPAIFNPEQLVSEVYNLMKPVAADRGLELVLMIQGTLPEALWGDASALQRVFNNLVVNATRYAERGTITIGVECQRERARNVVLNCWVEDQGPGISVDQQAIIFQPFEQLDQSHGRQHGGAGLGLSICRRLVEAMSGTLSLKSQPGEGTRFYFSVSLPEVRAVASDNVWQRPSLRILLVEDVAMNREVLTQLLSHEGHDVIAVSGGEQALQQFRLSAPVSDTCHLPAAPLFDVVLLDIQMPGMDGFEVTRQIRALPKALQPRHLLALTASYTQPMRAQCLEAGMDGLVAKPLRLSLLYQTLKSSPLGSSELADIDNAQVPPPSAIWHEYANYLDEDELETFKALQQQTLAERFQWLQEAWSQRDWKQMERNAHDLISMLAGVGAISLSDQALALEQALKASDESLVHSLMVTFLANSQHWM</sequence>
<dbReference type="InterPro" id="IPR036641">
    <property type="entry name" value="HPT_dom_sf"/>
</dbReference>
<feature type="transmembrane region" description="Helical" evidence="16">
    <location>
        <begin position="148"/>
        <end position="166"/>
    </location>
</feature>
<name>A0A1E2V5E6_9GAMM</name>
<comment type="catalytic activity">
    <reaction evidence="1">
        <text>ATP + protein L-histidine = ADP + protein N-phospho-L-histidine.</text>
        <dbReference type="EC" id="2.7.13.3"/>
    </reaction>
</comment>
<dbReference type="GO" id="GO:0005886">
    <property type="term" value="C:plasma membrane"/>
    <property type="evidence" value="ECO:0007669"/>
    <property type="project" value="UniProtKB-SubCell"/>
</dbReference>
<dbReference type="CDD" id="cd00082">
    <property type="entry name" value="HisKA"/>
    <property type="match status" value="1"/>
</dbReference>
<dbReference type="InterPro" id="IPR001789">
    <property type="entry name" value="Sig_transdc_resp-reg_receiver"/>
</dbReference>
<dbReference type="EMBL" id="MDTQ01000001">
    <property type="protein sequence ID" value="ODC02207.1"/>
    <property type="molecule type" value="Genomic_DNA"/>
</dbReference>
<dbReference type="SMART" id="SM00448">
    <property type="entry name" value="REC"/>
    <property type="match status" value="1"/>
</dbReference>
<dbReference type="PANTHER" id="PTHR45339">
    <property type="entry name" value="HYBRID SIGNAL TRANSDUCTION HISTIDINE KINASE J"/>
    <property type="match status" value="1"/>
</dbReference>
<dbReference type="STRING" id="197479.BFW38_00240"/>
<feature type="modified residue" description="4-aspartylphosphate" evidence="14">
    <location>
        <position position="731"/>
    </location>
</feature>
<dbReference type="PROSITE" id="PS50109">
    <property type="entry name" value="HIS_KIN"/>
    <property type="match status" value="1"/>
</dbReference>
<dbReference type="Pfam" id="PF00512">
    <property type="entry name" value="HisKA"/>
    <property type="match status" value="1"/>
</dbReference>
<dbReference type="FunFam" id="1.10.287.130:FF:000004">
    <property type="entry name" value="Ethylene receptor 1"/>
    <property type="match status" value="1"/>
</dbReference>
<keyword evidence="6" id="KW-0808">Transferase</keyword>
<dbReference type="InterPro" id="IPR011622">
    <property type="entry name" value="7TMR_DISM_rcpt_extracell_dom2"/>
</dbReference>
<evidence type="ECO:0000313" key="19">
    <source>
        <dbReference type="EMBL" id="ODC02207.1"/>
    </source>
</evidence>
<keyword evidence="20" id="KW-1185">Reference proteome</keyword>
<dbReference type="Pfam" id="PF02518">
    <property type="entry name" value="HATPase_c"/>
    <property type="match status" value="1"/>
</dbReference>
<evidence type="ECO:0000256" key="12">
    <source>
        <dbReference type="ARBA" id="ARBA00023012"/>
    </source>
</evidence>
<evidence type="ECO:0000256" key="9">
    <source>
        <dbReference type="ARBA" id="ARBA00022777"/>
    </source>
</evidence>
<keyword evidence="4" id="KW-1003">Cell membrane</keyword>
<reference evidence="19 20" key="1">
    <citation type="submission" date="2016-08" db="EMBL/GenBank/DDBJ databases">
        <authorList>
            <person name="Seilhamer J.J."/>
        </authorList>
    </citation>
    <scope>NUCLEOTIDE SEQUENCE [LARGE SCALE GENOMIC DNA]</scope>
    <source>
        <strain evidence="19 20">PH27A</strain>
    </source>
</reference>
<comment type="subcellular location">
    <subcellularLocation>
        <location evidence="2">Cell membrane</location>
        <topology evidence="2">Multi-pass membrane protein</topology>
    </subcellularLocation>
</comment>
<feature type="transmembrane region" description="Helical" evidence="16">
    <location>
        <begin position="326"/>
        <end position="350"/>
    </location>
</feature>
<evidence type="ECO:0000259" key="17">
    <source>
        <dbReference type="PROSITE" id="PS50109"/>
    </source>
</evidence>
<organism evidence="19 20">
    <name type="scientific">Terasakiispira papahanaumokuakeensis</name>
    <dbReference type="NCBI Taxonomy" id="197479"/>
    <lineage>
        <taxon>Bacteria</taxon>
        <taxon>Pseudomonadati</taxon>
        <taxon>Pseudomonadota</taxon>
        <taxon>Gammaproteobacteria</taxon>
        <taxon>Oceanospirillales</taxon>
        <taxon>Terasakiispira</taxon>
    </lineage>
</organism>
<feature type="transmembrane region" description="Helical" evidence="16">
    <location>
        <begin position="265"/>
        <end position="287"/>
    </location>
</feature>
<keyword evidence="11 16" id="KW-1133">Transmembrane helix</keyword>
<dbReference type="SMART" id="SM00388">
    <property type="entry name" value="HisKA"/>
    <property type="match status" value="1"/>
</dbReference>
<dbReference type="InterPro" id="IPR003661">
    <property type="entry name" value="HisK_dim/P_dom"/>
</dbReference>
<dbReference type="SUPFAM" id="SSF55874">
    <property type="entry name" value="ATPase domain of HSP90 chaperone/DNA topoisomerase II/histidine kinase"/>
    <property type="match status" value="1"/>
</dbReference>
<keyword evidence="7 16" id="KW-0812">Transmembrane</keyword>
<dbReference type="SUPFAM" id="SSF52172">
    <property type="entry name" value="CheY-like"/>
    <property type="match status" value="1"/>
</dbReference>
<evidence type="ECO:0000256" key="11">
    <source>
        <dbReference type="ARBA" id="ARBA00022989"/>
    </source>
</evidence>
<dbReference type="GO" id="GO:0000155">
    <property type="term" value="F:phosphorelay sensor kinase activity"/>
    <property type="evidence" value="ECO:0007669"/>
    <property type="project" value="InterPro"/>
</dbReference>
<dbReference type="InterPro" id="IPR003594">
    <property type="entry name" value="HATPase_dom"/>
</dbReference>
<proteinExistence type="predicted"/>
<evidence type="ECO:0000256" key="8">
    <source>
        <dbReference type="ARBA" id="ARBA00022741"/>
    </source>
</evidence>
<evidence type="ECO:0000256" key="14">
    <source>
        <dbReference type="PROSITE-ProRule" id="PRU00169"/>
    </source>
</evidence>
<feature type="transmembrane region" description="Helical" evidence="16">
    <location>
        <begin position="299"/>
        <end position="317"/>
    </location>
</feature>
<feature type="coiled-coil region" evidence="15">
    <location>
        <begin position="376"/>
        <end position="425"/>
    </location>
</feature>
<dbReference type="Gene3D" id="1.20.120.160">
    <property type="entry name" value="HPT domain"/>
    <property type="match status" value="1"/>
</dbReference>
<evidence type="ECO:0000256" key="4">
    <source>
        <dbReference type="ARBA" id="ARBA00022475"/>
    </source>
</evidence>
<dbReference type="Proteomes" id="UP000094291">
    <property type="component" value="Unassembled WGS sequence"/>
</dbReference>
<feature type="transmembrane region" description="Helical" evidence="16">
    <location>
        <begin position="208"/>
        <end position="227"/>
    </location>
</feature>
<evidence type="ECO:0000256" key="6">
    <source>
        <dbReference type="ARBA" id="ARBA00022679"/>
    </source>
</evidence>
<dbReference type="SUPFAM" id="SSF47384">
    <property type="entry name" value="Homodimeric domain of signal transducing histidine kinase"/>
    <property type="match status" value="1"/>
</dbReference>
<dbReference type="CDD" id="cd16922">
    <property type="entry name" value="HATPase_EvgS-ArcB-TorS-like"/>
    <property type="match status" value="1"/>
</dbReference>
<dbReference type="EC" id="2.7.13.3" evidence="3"/>
<dbReference type="Gene3D" id="1.10.287.130">
    <property type="match status" value="1"/>
</dbReference>
<dbReference type="PROSITE" id="PS50110">
    <property type="entry name" value="RESPONSE_REGULATORY"/>
    <property type="match status" value="1"/>
</dbReference>
<dbReference type="SMART" id="SM00387">
    <property type="entry name" value="HATPase_c"/>
    <property type="match status" value="1"/>
</dbReference>
<keyword evidence="5 14" id="KW-0597">Phosphoprotein</keyword>
<dbReference type="InterPro" id="IPR011006">
    <property type="entry name" value="CheY-like_superfamily"/>
</dbReference>
<dbReference type="Pfam" id="PF07696">
    <property type="entry name" value="7TMR-DISMED2"/>
    <property type="match status" value="1"/>
</dbReference>
<evidence type="ECO:0000256" key="3">
    <source>
        <dbReference type="ARBA" id="ARBA00012438"/>
    </source>
</evidence>
<evidence type="ECO:0000256" key="5">
    <source>
        <dbReference type="ARBA" id="ARBA00022553"/>
    </source>
</evidence>
<dbReference type="Gene3D" id="3.40.50.2300">
    <property type="match status" value="1"/>
</dbReference>
<dbReference type="PANTHER" id="PTHR45339:SF1">
    <property type="entry name" value="HYBRID SIGNAL TRANSDUCTION HISTIDINE KINASE J"/>
    <property type="match status" value="1"/>
</dbReference>
<dbReference type="FunFam" id="3.30.565.10:FF:000010">
    <property type="entry name" value="Sensor histidine kinase RcsC"/>
    <property type="match status" value="1"/>
</dbReference>
<keyword evidence="10" id="KW-0067">ATP-binding</keyword>
<keyword evidence="13 16" id="KW-0472">Membrane</keyword>
<keyword evidence="12" id="KW-0902">Two-component regulatory system</keyword>
<feature type="domain" description="Histidine kinase" evidence="17">
    <location>
        <begin position="432"/>
        <end position="653"/>
    </location>
</feature>
<dbReference type="Gene3D" id="3.30.565.10">
    <property type="entry name" value="Histidine kinase-like ATPase, C-terminal domain"/>
    <property type="match status" value="1"/>
</dbReference>
<evidence type="ECO:0000256" key="13">
    <source>
        <dbReference type="ARBA" id="ARBA00023136"/>
    </source>
</evidence>
<feature type="domain" description="Response regulatory" evidence="18">
    <location>
        <begin position="669"/>
        <end position="799"/>
    </location>
</feature>